<comment type="caution">
    <text evidence="1">The sequence shown here is derived from an EMBL/GenBank/DDBJ whole genome shotgun (WGS) entry which is preliminary data.</text>
</comment>
<keyword evidence="2" id="KW-1185">Reference proteome</keyword>
<proteinExistence type="predicted"/>
<evidence type="ECO:0000313" key="2">
    <source>
        <dbReference type="Proteomes" id="UP000807504"/>
    </source>
</evidence>
<protein>
    <submittedName>
        <fullName evidence="1">Uncharacterized protein</fullName>
    </submittedName>
</protein>
<dbReference type="EMBL" id="JABXBU010001863">
    <property type="protein sequence ID" value="KAF8782627.1"/>
    <property type="molecule type" value="Genomic_DNA"/>
</dbReference>
<organism evidence="1 2">
    <name type="scientific">Argiope bruennichi</name>
    <name type="common">Wasp spider</name>
    <name type="synonym">Aranea bruennichi</name>
    <dbReference type="NCBI Taxonomy" id="94029"/>
    <lineage>
        <taxon>Eukaryota</taxon>
        <taxon>Metazoa</taxon>
        <taxon>Ecdysozoa</taxon>
        <taxon>Arthropoda</taxon>
        <taxon>Chelicerata</taxon>
        <taxon>Arachnida</taxon>
        <taxon>Araneae</taxon>
        <taxon>Araneomorphae</taxon>
        <taxon>Entelegynae</taxon>
        <taxon>Araneoidea</taxon>
        <taxon>Araneidae</taxon>
        <taxon>Argiope</taxon>
    </lineage>
</organism>
<dbReference type="Proteomes" id="UP000807504">
    <property type="component" value="Unassembled WGS sequence"/>
</dbReference>
<accession>A0A8T0EYF6</accession>
<gene>
    <name evidence="1" type="ORF">HNY73_012891</name>
</gene>
<dbReference type="AlphaFoldDB" id="A0A8T0EYF6"/>
<reference evidence="1" key="2">
    <citation type="submission" date="2020-06" db="EMBL/GenBank/DDBJ databases">
        <authorList>
            <person name="Sheffer M."/>
        </authorList>
    </citation>
    <scope>NUCLEOTIDE SEQUENCE</scope>
</reference>
<evidence type="ECO:0000313" key="1">
    <source>
        <dbReference type="EMBL" id="KAF8782627.1"/>
    </source>
</evidence>
<sequence>MAGRGDHIEGNELCDNLNRLRYEVGSLRLLMRNNNDCVMSELLLAPSTGAESKDAEILHPLSESDKIQSLEQVRLEHSLSDRILTDIINQCKDPLEQTCLRSEYLKKLSEIEADLKKKVDELSHKYEESFSQIIHSS</sequence>
<dbReference type="OrthoDB" id="10463966at2759"/>
<name>A0A8T0EYF6_ARGBR</name>
<reference evidence="1" key="1">
    <citation type="journal article" date="2020" name="bioRxiv">
        <title>Chromosome-level reference genome of the European wasp spider Argiope bruennichi: a resource for studies on range expansion and evolutionary adaptation.</title>
        <authorList>
            <person name="Sheffer M.M."/>
            <person name="Hoppe A."/>
            <person name="Krehenwinkel H."/>
            <person name="Uhl G."/>
            <person name="Kuss A.W."/>
            <person name="Jensen L."/>
            <person name="Jensen C."/>
            <person name="Gillespie R.G."/>
            <person name="Hoff K.J."/>
            <person name="Prost S."/>
        </authorList>
    </citation>
    <scope>NUCLEOTIDE SEQUENCE</scope>
</reference>